<dbReference type="GO" id="GO:0005853">
    <property type="term" value="C:eukaryotic translation elongation factor 1 complex"/>
    <property type="evidence" value="ECO:0007669"/>
    <property type="project" value="InterPro"/>
</dbReference>
<dbReference type="STRING" id="6280.A0A0N4TM35"/>
<dbReference type="InterPro" id="IPR014717">
    <property type="entry name" value="Transl_elong_EF1B/ribsomal_bS6"/>
</dbReference>
<dbReference type="GO" id="GO:0005829">
    <property type="term" value="C:cytosol"/>
    <property type="evidence" value="ECO:0007669"/>
    <property type="project" value="TreeGrafter"/>
</dbReference>
<keyword evidence="8" id="KW-1185">Reference proteome</keyword>
<evidence type="ECO:0000313" key="7">
    <source>
        <dbReference type="EMBL" id="VDN90631.1"/>
    </source>
</evidence>
<dbReference type="Gene3D" id="3.30.70.60">
    <property type="match status" value="1"/>
</dbReference>
<keyword evidence="2 4" id="KW-0251">Elongation factor</keyword>
<dbReference type="Pfam" id="PF10587">
    <property type="entry name" value="EF-1_beta_acid"/>
    <property type="match status" value="1"/>
</dbReference>
<name>A0A0N4TM35_BRUPA</name>
<dbReference type="CDD" id="cd00292">
    <property type="entry name" value="EF1B"/>
    <property type="match status" value="1"/>
</dbReference>
<protein>
    <submittedName>
        <fullName evidence="9">Elongation factor 1-beta</fullName>
    </submittedName>
</protein>
<dbReference type="InterPro" id="IPR001326">
    <property type="entry name" value="Transl_elong_EF1B_B/D_CS"/>
</dbReference>
<reference evidence="9" key="1">
    <citation type="submission" date="2017-02" db="UniProtKB">
        <authorList>
            <consortium name="WormBaseParasite"/>
        </authorList>
    </citation>
    <scope>IDENTIFICATION</scope>
</reference>
<dbReference type="InterPro" id="IPR018940">
    <property type="entry name" value="EF-1_beta_acid_region_euk"/>
</dbReference>
<dbReference type="Pfam" id="PF10363">
    <property type="entry name" value="RTP1_C1"/>
    <property type="match status" value="1"/>
</dbReference>
<dbReference type="InterPro" id="IPR049720">
    <property type="entry name" value="EF1B_bsu/dsu"/>
</dbReference>
<dbReference type="FunFam" id="3.30.70.60:FF:000001">
    <property type="entry name" value="Elongation factor 1-beta 1 like"/>
    <property type="match status" value="1"/>
</dbReference>
<proteinExistence type="inferred from homology"/>
<dbReference type="InterPro" id="IPR019451">
    <property type="entry name" value="Rtp1_C1"/>
</dbReference>
<dbReference type="InterPro" id="IPR014038">
    <property type="entry name" value="EF1B_bsu/dsu_GNE"/>
</dbReference>
<evidence type="ECO:0000256" key="4">
    <source>
        <dbReference type="RuleBase" id="RU003791"/>
    </source>
</evidence>
<dbReference type="SUPFAM" id="SSF54984">
    <property type="entry name" value="eEF-1beta-like"/>
    <property type="match status" value="1"/>
</dbReference>
<evidence type="ECO:0000256" key="2">
    <source>
        <dbReference type="ARBA" id="ARBA00022768"/>
    </source>
</evidence>
<sequence>MDDFRLVRCPRPGNHGGLRESFLRLFMLVKMDWFLVNFAHNLVKMYDLKTDDGLAAFDGHLKDFAYASGYTPSGDDMQLFASLSAEPTMKYVNVLRWYRNISSFNDEERKLWPAPMTSANGVLEKLDEDIDLFGSDDEDDDEKARITAARLKAYEEKKAKKPAVIAKSNIIFDVKPWDDSIEIADIEKSIRTIELDGLVWGAAKVLPVAYGIKKLQICCVVEDEKVSSDWLEEQIMGFDDLVQSVDIVAFNKVEFSGGDWSSLKTLKFISSTYFNTFSTIPRFILAFVEMGQVTVHDYLYLIQMGCTRYVGILFEVNLDFKFVTITNFQSLWPVRAFCCSSTKDISLVRIDFESYWSSVMWEHRNSLSLPKVKRLPFDPLKHQTIHLERLMRSKGLMDLQLDEEYRLPHSENIPCDPDVNETTLFDEHSYSVSPPLAPPPPSPTGDVAETEIDYRIHYSYRMLYLLKKVAEILEEMSKKASNPSILLSINQLSIVETAFEFIIPTAVRPYVDDGVILHLGRSSLVEHWKPLVGDVEFRKKQLRKALEVFDLLMNSCEMIKNCVVRKFLADYICLNEQLIKLGEKYHKQKYGKFILTIDRPMLITSLFILLTTNKEQPKWLHKAVSKHITKLLLLENGLYHLITAITEGANCFGDFGFVQSLSRILVTVPYKMPKEKYYISLIENFLVVIENHPNAGDAAVCFAVVLDMLPKELVEMIFDTLLLPWENLKIDCFSKYSSRKTDFFDPMLDRSLRILSFYAKALPRGMHLPLFRRFKALFNLWTLLYASYSENENRMHGISVEYDNAGQGIFDILHRILDDPSFETVDEKVLIEEVEQKEVSEEENKQMNTSSITSTIYGSHIFWLKLLKAHYANLRIHLVKPAKAEDAFIRFEKGILKILQVEKIQGEEPKASRRLAIRTAMCCIERWAEVDSKNDSYENTCSSEETSDNEEIGFEGRKQKVNYFLNDLLPILSETGTLSDENLANLIDIPLSILDVATVKLNMRVNTIPVDIRGIPSEEDKELEATDRNNIHLALTILQCILVFKQGEFVKFMENLVRGANILQSFSNTVSKLNDIDKRLYLEFQQLAGEIIALLKANNIEPREDDAAPSFIDESPSIGDNPINGRGSESFSLEQIQSDLLDESESVRGHALIKLARGIRRKNRQLLDDITTYPAIMRIVLEQVVDNDSYVYLAAINALAELAYWKQQFFDEMVEFFLDPAEKLKSILEFSMDNLREDEKDTYLLIQRVKIGEAIAKANKNLGEMAPAYFDRMVNPMLSLMLHTKDDMLRASVLSSLSNLIVSCRGLNIHKHLDEMLLAAKLYIRDAEAEIVRRAAVDLMRAIVRTYDISLLQEAPSHLYDIADSLSYILDQDEDLVVKTHAMLCLQDIDAQMEEGFLEFEKAHTRKIRF</sequence>
<evidence type="ECO:0000256" key="3">
    <source>
        <dbReference type="ARBA" id="ARBA00022917"/>
    </source>
</evidence>
<dbReference type="PANTHER" id="PTHR11595:SF21">
    <property type="entry name" value="ELONGATION FACTOR 1-BETA"/>
    <property type="match status" value="1"/>
</dbReference>
<dbReference type="SUPFAM" id="SSF48371">
    <property type="entry name" value="ARM repeat"/>
    <property type="match status" value="1"/>
</dbReference>
<dbReference type="EMBL" id="UZAD01013156">
    <property type="protein sequence ID" value="VDN90631.1"/>
    <property type="molecule type" value="Genomic_DNA"/>
</dbReference>
<accession>A0A0N4TM35</accession>
<evidence type="ECO:0000259" key="5">
    <source>
        <dbReference type="SMART" id="SM00888"/>
    </source>
</evidence>
<dbReference type="Proteomes" id="UP000278627">
    <property type="component" value="Unassembled WGS sequence"/>
</dbReference>
<dbReference type="PROSITE" id="PS00825">
    <property type="entry name" value="EF1BD_2"/>
    <property type="match status" value="1"/>
</dbReference>
<evidence type="ECO:0000259" key="6">
    <source>
        <dbReference type="SMART" id="SM01182"/>
    </source>
</evidence>
<dbReference type="InterPro" id="IPR036219">
    <property type="entry name" value="eEF-1beta-like_sf"/>
</dbReference>
<dbReference type="GO" id="GO:0005085">
    <property type="term" value="F:guanyl-nucleotide exchange factor activity"/>
    <property type="evidence" value="ECO:0007669"/>
    <property type="project" value="TreeGrafter"/>
</dbReference>
<reference evidence="7 8" key="2">
    <citation type="submission" date="2018-11" db="EMBL/GenBank/DDBJ databases">
        <authorList>
            <consortium name="Pathogen Informatics"/>
        </authorList>
    </citation>
    <scope>NUCLEOTIDE SEQUENCE [LARGE SCALE GENOMIC DNA]</scope>
</reference>
<evidence type="ECO:0000256" key="1">
    <source>
        <dbReference type="ARBA" id="ARBA00007411"/>
    </source>
</evidence>
<dbReference type="Pfam" id="PF00736">
    <property type="entry name" value="EF1_GNE"/>
    <property type="match status" value="1"/>
</dbReference>
<dbReference type="Gene3D" id="1.25.10.10">
    <property type="entry name" value="Leucine-rich Repeat Variant"/>
    <property type="match status" value="1"/>
</dbReference>
<dbReference type="SMART" id="SM01182">
    <property type="entry name" value="EF-1_beta_acid"/>
    <property type="match status" value="1"/>
</dbReference>
<gene>
    <name evidence="7" type="ORF">BPAG_LOCUS9445</name>
</gene>
<feature type="domain" description="Elongation factor 1 beta central acidic region eukaryote" evidence="6">
    <location>
        <begin position="132"/>
        <end position="158"/>
    </location>
</feature>
<feature type="domain" description="Translation elongation factor EF1B beta/delta subunit guanine nucleotide exchange" evidence="5">
    <location>
        <begin position="167"/>
        <end position="253"/>
    </location>
</feature>
<dbReference type="InterPro" id="IPR016024">
    <property type="entry name" value="ARM-type_fold"/>
</dbReference>
<keyword evidence="3 4" id="KW-0648">Protein biosynthesis</keyword>
<dbReference type="GO" id="GO:0003746">
    <property type="term" value="F:translation elongation factor activity"/>
    <property type="evidence" value="ECO:0007669"/>
    <property type="project" value="UniProtKB-KW"/>
</dbReference>
<comment type="similarity">
    <text evidence="1 4">Belongs to the EF-1-beta/EF-1-delta family.</text>
</comment>
<evidence type="ECO:0000313" key="8">
    <source>
        <dbReference type="Proteomes" id="UP000278627"/>
    </source>
</evidence>
<evidence type="ECO:0000313" key="9">
    <source>
        <dbReference type="WBParaSite" id="BPAG_0000948301-mRNA-1"/>
    </source>
</evidence>
<dbReference type="PANTHER" id="PTHR11595">
    <property type="entry name" value="EF-HAND AND COILED-COIL DOMAIN-CONTAINING FAMILY MEMBER"/>
    <property type="match status" value="1"/>
</dbReference>
<dbReference type="WBParaSite" id="BPAG_0000948301-mRNA-1">
    <property type="protein sequence ID" value="BPAG_0000948301-mRNA-1"/>
    <property type="gene ID" value="BPAG_0000948301"/>
</dbReference>
<dbReference type="InterPro" id="IPR011989">
    <property type="entry name" value="ARM-like"/>
</dbReference>
<organism evidence="9">
    <name type="scientific">Brugia pahangi</name>
    <name type="common">Filarial nematode worm</name>
    <dbReference type="NCBI Taxonomy" id="6280"/>
    <lineage>
        <taxon>Eukaryota</taxon>
        <taxon>Metazoa</taxon>
        <taxon>Ecdysozoa</taxon>
        <taxon>Nematoda</taxon>
        <taxon>Chromadorea</taxon>
        <taxon>Rhabditida</taxon>
        <taxon>Spirurina</taxon>
        <taxon>Spiruromorpha</taxon>
        <taxon>Filarioidea</taxon>
        <taxon>Onchocercidae</taxon>
        <taxon>Brugia</taxon>
    </lineage>
</organism>
<dbReference type="SMART" id="SM00888">
    <property type="entry name" value="EF1_GNE"/>
    <property type="match status" value="1"/>
</dbReference>